<comment type="caution">
    <text evidence="4">The sequence shown here is derived from an EMBL/GenBank/DDBJ whole genome shotgun (WGS) entry which is preliminary data.</text>
</comment>
<evidence type="ECO:0000259" key="3">
    <source>
        <dbReference type="Pfam" id="PF00534"/>
    </source>
</evidence>
<dbReference type="PANTHER" id="PTHR12526">
    <property type="entry name" value="GLYCOSYLTRANSFERASE"/>
    <property type="match status" value="1"/>
</dbReference>
<gene>
    <name evidence="4" type="ORF">BKE38_24170</name>
</gene>
<dbReference type="PANTHER" id="PTHR12526:SF510">
    <property type="entry name" value="D-INOSITOL 3-PHOSPHATE GLYCOSYLTRANSFERASE"/>
    <property type="match status" value="1"/>
</dbReference>
<dbReference type="InterPro" id="IPR001296">
    <property type="entry name" value="Glyco_trans_1"/>
</dbReference>
<evidence type="ECO:0000256" key="1">
    <source>
        <dbReference type="ARBA" id="ARBA00022676"/>
    </source>
</evidence>
<keyword evidence="2 4" id="KW-0808">Transferase</keyword>
<feature type="domain" description="Glycosyl transferase family 1" evidence="3">
    <location>
        <begin position="173"/>
        <end position="323"/>
    </location>
</feature>
<sequence length="349" mass="36627">MSKRLALLVPGPFGSISGGYGYDRRLVEGFRAGGHEIEVVELAGRHPLPDDAAEATARAALEALPEGVRPIVDGLGLPAFAPVLDQLVARGGIGLIHHPTAIEPGFTEAEHATLKARESAIFQRLPRLVATSRLTADRLPLEFGADPARIGVVEPGTDPAPRSLGSGGPGCAILAVGVLTKRKGHDVLMKALARLPDLDWTLTIAGAPRDPVHAEGLKALAQELAIEQRVTFAGEVTAEALEALYARADIFALATHWEGYGMAAAEALARGLPLALTAGGAIADLMPKEAGVMAAPGDVTSLSRAMRRPIYDRALRAEMADAAWAAGQRLPRWTDRAEAFAAEIDKAAE</sequence>
<dbReference type="CDD" id="cd03801">
    <property type="entry name" value="GT4_PimA-like"/>
    <property type="match status" value="1"/>
</dbReference>
<protein>
    <submittedName>
        <fullName evidence="4">Glycosyl transferase family 1</fullName>
    </submittedName>
</protein>
<keyword evidence="1" id="KW-0328">Glycosyltransferase</keyword>
<reference evidence="4 5" key="1">
    <citation type="submission" date="2016-10" db="EMBL/GenBank/DDBJ databases">
        <title>Draft Genome sequence of Roseomonas sp. strain M3.</title>
        <authorList>
            <person name="Subhash Y."/>
            <person name="Lee S."/>
        </authorList>
    </citation>
    <scope>NUCLEOTIDE SEQUENCE [LARGE SCALE GENOMIC DNA]</scope>
    <source>
        <strain evidence="4 5">M3</strain>
    </source>
</reference>
<dbReference type="AlphaFoldDB" id="A0A1V2GVS2"/>
<proteinExistence type="predicted"/>
<dbReference type="Pfam" id="PF00534">
    <property type="entry name" value="Glycos_transf_1"/>
    <property type="match status" value="1"/>
</dbReference>
<name>A0A1V2GVS2_9PROT</name>
<accession>A0A1V2GVS2</accession>
<evidence type="ECO:0000313" key="5">
    <source>
        <dbReference type="Proteomes" id="UP000188879"/>
    </source>
</evidence>
<organism evidence="4 5">
    <name type="scientific">Teichococcus deserti</name>
    <dbReference type="NCBI Taxonomy" id="1817963"/>
    <lineage>
        <taxon>Bacteria</taxon>
        <taxon>Pseudomonadati</taxon>
        <taxon>Pseudomonadota</taxon>
        <taxon>Alphaproteobacteria</taxon>
        <taxon>Acetobacterales</taxon>
        <taxon>Roseomonadaceae</taxon>
        <taxon>Roseomonas</taxon>
    </lineage>
</organism>
<keyword evidence="5" id="KW-1185">Reference proteome</keyword>
<dbReference type="SUPFAM" id="SSF53756">
    <property type="entry name" value="UDP-Glycosyltransferase/glycogen phosphorylase"/>
    <property type="match status" value="1"/>
</dbReference>
<dbReference type="Proteomes" id="UP000188879">
    <property type="component" value="Unassembled WGS sequence"/>
</dbReference>
<evidence type="ECO:0000256" key="2">
    <source>
        <dbReference type="ARBA" id="ARBA00022679"/>
    </source>
</evidence>
<dbReference type="Gene3D" id="3.40.50.2000">
    <property type="entry name" value="Glycogen Phosphorylase B"/>
    <property type="match status" value="2"/>
</dbReference>
<dbReference type="GO" id="GO:0016757">
    <property type="term" value="F:glycosyltransferase activity"/>
    <property type="evidence" value="ECO:0007669"/>
    <property type="project" value="UniProtKB-KW"/>
</dbReference>
<evidence type="ECO:0000313" key="4">
    <source>
        <dbReference type="EMBL" id="ONG47283.1"/>
    </source>
</evidence>
<dbReference type="OrthoDB" id="9790710at2"/>
<dbReference type="RefSeq" id="WP_076959848.1">
    <property type="nucleotide sequence ID" value="NZ_MLCO01000289.1"/>
</dbReference>
<dbReference type="EMBL" id="MLCO01000289">
    <property type="protein sequence ID" value="ONG47283.1"/>
    <property type="molecule type" value="Genomic_DNA"/>
</dbReference>